<dbReference type="Proteomes" id="UP000223913">
    <property type="component" value="Unassembled WGS sequence"/>
</dbReference>
<dbReference type="AlphaFoldDB" id="A0A2D0N3Z1"/>
<gene>
    <name evidence="3" type="ORF">CRP01_28940</name>
</gene>
<feature type="signal peptide" evidence="1">
    <location>
        <begin position="1"/>
        <end position="27"/>
    </location>
</feature>
<evidence type="ECO:0000313" key="4">
    <source>
        <dbReference type="Proteomes" id="UP000223913"/>
    </source>
</evidence>
<sequence>MKNNHVMRALVCALCLLFAAGVGFSQAGFGAKVGYNYSNVTVDASDLDIDTEGKSDLSIGLFFELPVSQAFIIQPELTYMGRGYKIAGNSLVSDGTYNVAYVDVGALAKLRFGDGIGFYIGAGPYLSYAIAGQIKNDQNEVDIDFDVDNYKRSDFTLATALGVEFGSRDALRFFVDGRYLMGLNDLDDSDPTTFSRRNRVFGINGGIIVPL</sequence>
<protein>
    <recommendedName>
        <fullName evidence="2">Outer membrane protein beta-barrel domain-containing protein</fullName>
    </recommendedName>
</protein>
<evidence type="ECO:0000259" key="2">
    <source>
        <dbReference type="Pfam" id="PF13568"/>
    </source>
</evidence>
<dbReference type="InterPro" id="IPR011250">
    <property type="entry name" value="OMP/PagP_B-barrel"/>
</dbReference>
<name>A0A2D0N3Z1_FLAN2</name>
<reference evidence="3 4" key="1">
    <citation type="submission" date="2017-10" db="EMBL/GenBank/DDBJ databases">
        <title>The draft genome sequence of Lewinella nigricans NBRC 102662.</title>
        <authorList>
            <person name="Wang K."/>
        </authorList>
    </citation>
    <scope>NUCLEOTIDE SEQUENCE [LARGE SCALE GENOMIC DNA]</scope>
    <source>
        <strain evidence="3 4">NBRC 102662</strain>
    </source>
</reference>
<comment type="caution">
    <text evidence="3">The sequence shown here is derived from an EMBL/GenBank/DDBJ whole genome shotgun (WGS) entry which is preliminary data.</text>
</comment>
<keyword evidence="1" id="KW-0732">Signal</keyword>
<dbReference type="InterPro" id="IPR025665">
    <property type="entry name" value="Beta-barrel_OMP_2"/>
</dbReference>
<feature type="domain" description="Outer membrane protein beta-barrel" evidence="2">
    <location>
        <begin position="26"/>
        <end position="187"/>
    </location>
</feature>
<dbReference type="OrthoDB" id="947434at2"/>
<dbReference type="RefSeq" id="WP_099153548.1">
    <property type="nucleotide sequence ID" value="NZ_PDUD01000034.1"/>
</dbReference>
<dbReference type="EMBL" id="PDUD01000034">
    <property type="protein sequence ID" value="PHN03108.1"/>
    <property type="molecule type" value="Genomic_DNA"/>
</dbReference>
<organism evidence="3 4">
    <name type="scientific">Flavilitoribacter nigricans (strain ATCC 23147 / DSM 23189 / NBRC 102662 / NCIMB 1420 / SS-2)</name>
    <name type="common">Lewinella nigricans</name>
    <dbReference type="NCBI Taxonomy" id="1122177"/>
    <lineage>
        <taxon>Bacteria</taxon>
        <taxon>Pseudomonadati</taxon>
        <taxon>Bacteroidota</taxon>
        <taxon>Saprospiria</taxon>
        <taxon>Saprospirales</taxon>
        <taxon>Lewinellaceae</taxon>
        <taxon>Flavilitoribacter</taxon>
    </lineage>
</organism>
<dbReference type="SUPFAM" id="SSF56925">
    <property type="entry name" value="OMPA-like"/>
    <property type="match status" value="1"/>
</dbReference>
<feature type="chain" id="PRO_5013175103" description="Outer membrane protein beta-barrel domain-containing protein" evidence="1">
    <location>
        <begin position="28"/>
        <end position="211"/>
    </location>
</feature>
<evidence type="ECO:0000313" key="3">
    <source>
        <dbReference type="EMBL" id="PHN03108.1"/>
    </source>
</evidence>
<accession>A0A2D0N3Z1</accession>
<keyword evidence="4" id="KW-1185">Reference proteome</keyword>
<evidence type="ECO:0000256" key="1">
    <source>
        <dbReference type="SAM" id="SignalP"/>
    </source>
</evidence>
<dbReference type="Pfam" id="PF13568">
    <property type="entry name" value="OMP_b-brl_2"/>
    <property type="match status" value="1"/>
</dbReference>
<proteinExistence type="predicted"/>